<dbReference type="SUPFAM" id="SSF54171">
    <property type="entry name" value="DNA-binding domain"/>
    <property type="match status" value="1"/>
</dbReference>
<dbReference type="SUPFAM" id="SSF81665">
    <property type="entry name" value="Calcium ATPase, transmembrane domain M"/>
    <property type="match status" value="1"/>
</dbReference>
<feature type="compositionally biased region" description="Polar residues" evidence="6">
    <location>
        <begin position="204"/>
        <end position="223"/>
    </location>
</feature>
<dbReference type="InterPro" id="IPR032630">
    <property type="entry name" value="P_typ_ATPase_c"/>
</dbReference>
<feature type="region of interest" description="Disordered" evidence="6">
    <location>
        <begin position="367"/>
        <end position="389"/>
    </location>
</feature>
<reference evidence="8" key="1">
    <citation type="submission" date="2020-07" db="EMBL/GenBank/DDBJ databases">
        <title>Ethylene signaling mediates host invasion by parasitic plants.</title>
        <authorList>
            <person name="Yoshida S."/>
        </authorList>
    </citation>
    <scope>NUCLEOTIDE SEQUENCE</scope>
    <source>
        <strain evidence="8">Okayama</strain>
    </source>
</reference>
<dbReference type="GO" id="GO:0005634">
    <property type="term" value="C:nucleus"/>
    <property type="evidence" value="ECO:0007669"/>
    <property type="project" value="UniProtKB-SubCell"/>
</dbReference>
<sequence>MSADLIIDLITLGRTSDDMISRMKGSHKSPLRLFGAYIILDDIGHSSVRSSLLQLSDYSVASLVTHYRPTFTFYSKTRSSPITLKFPPPLVPPRRRPVSQILRNMPSSGKPPLSCYFSPPMSQEILLPRSKPCEISIECLRTNPNLNYFWKLVIGKSPKWLPSGFTEKVKYKNGRRIKYYYNVATVAKYFSKKDVLSCATSDNGPLSAPQTPNGDDNALSSGSKVAAESDKTNDSPNWLPDGWTTEERTRNSGSRRGSVYKVYTEASSGKRFYSRASVTQYLGTEDRVNTVTVQTKSENGVEQSPHMSPQCLSMTNTGGTPEEKTEGNSVHTLDKAEEPSPKCVLVKYRLHSRRRNKVNSVKTLDKVDEPSPKCLSMTNTGGIPEEENKDNSIKTLDKVDEPSPKCLSMTNIGGIPEEENKDNFIKMVDEPSPVCISMTYIGGTPAEEKKDNSVKTVAVVSSADDDLPPGWTKEIVTSKCGIKTRRDPAMMASDFATAQFCFLKRLLVVHGHCCYKRIAQMICYFFYKNIVFGLMIFYFEAFAGFSGQSVYVDWSNGINECGYLPHRFSRNRCHMFNIELEIHKWFSCLSWKQSCVMEFEEELKVESVPTPTVWVDYLSTIALASNPVLHIADILTKSLSEQFFTKLGNRLRIMSKSRTSADLIDDLIT</sequence>
<dbReference type="Gene3D" id="3.30.890.10">
    <property type="entry name" value="Methyl-cpg-binding Protein 2, Chain A"/>
    <property type="match status" value="1"/>
</dbReference>
<comment type="subcellular location">
    <subcellularLocation>
        <location evidence="1">Nucleus</location>
    </subcellularLocation>
</comment>
<feature type="region of interest" description="Disordered" evidence="6">
    <location>
        <begin position="204"/>
        <end position="256"/>
    </location>
</feature>
<organism evidence="8 9">
    <name type="scientific">Phtheirospermum japonicum</name>
    <dbReference type="NCBI Taxonomy" id="374723"/>
    <lineage>
        <taxon>Eukaryota</taxon>
        <taxon>Viridiplantae</taxon>
        <taxon>Streptophyta</taxon>
        <taxon>Embryophyta</taxon>
        <taxon>Tracheophyta</taxon>
        <taxon>Spermatophyta</taxon>
        <taxon>Magnoliopsida</taxon>
        <taxon>eudicotyledons</taxon>
        <taxon>Gunneridae</taxon>
        <taxon>Pentapetalae</taxon>
        <taxon>asterids</taxon>
        <taxon>lamiids</taxon>
        <taxon>Lamiales</taxon>
        <taxon>Orobanchaceae</taxon>
        <taxon>Orobanchaceae incertae sedis</taxon>
        <taxon>Phtheirospermum</taxon>
    </lineage>
</organism>
<dbReference type="Proteomes" id="UP000653305">
    <property type="component" value="Unassembled WGS sequence"/>
</dbReference>
<feature type="domain" description="MBD" evidence="7">
    <location>
        <begin position="229"/>
        <end position="302"/>
    </location>
</feature>
<dbReference type="InterPro" id="IPR016177">
    <property type="entry name" value="DNA-bd_dom_sf"/>
</dbReference>
<dbReference type="OrthoDB" id="10072024at2759"/>
<keyword evidence="3" id="KW-0238">DNA-binding</keyword>
<dbReference type="PROSITE" id="PS50982">
    <property type="entry name" value="MBD"/>
    <property type="match status" value="1"/>
</dbReference>
<dbReference type="GO" id="GO:0003677">
    <property type="term" value="F:DNA binding"/>
    <property type="evidence" value="ECO:0007669"/>
    <property type="project" value="UniProtKB-KW"/>
</dbReference>
<keyword evidence="2" id="KW-0805">Transcription regulation</keyword>
<evidence type="ECO:0000256" key="1">
    <source>
        <dbReference type="ARBA" id="ARBA00004123"/>
    </source>
</evidence>
<keyword evidence="5" id="KW-0539">Nucleus</keyword>
<dbReference type="InterPro" id="IPR001739">
    <property type="entry name" value="Methyl_CpG_DNA-bd"/>
</dbReference>
<evidence type="ECO:0000256" key="2">
    <source>
        <dbReference type="ARBA" id="ARBA00023015"/>
    </source>
</evidence>
<name>A0A830BWF8_9LAMI</name>
<dbReference type="PANTHER" id="PTHR34067">
    <property type="entry name" value="OS04G0193200 PROTEIN"/>
    <property type="match status" value="1"/>
</dbReference>
<dbReference type="Pfam" id="PF01429">
    <property type="entry name" value="MBD"/>
    <property type="match status" value="1"/>
</dbReference>
<dbReference type="InterPro" id="IPR023298">
    <property type="entry name" value="ATPase_P-typ_TM_dom_sf"/>
</dbReference>
<dbReference type="Pfam" id="PF16212">
    <property type="entry name" value="PhoLip_ATPase_C"/>
    <property type="match status" value="1"/>
</dbReference>
<comment type="caution">
    <text evidence="8">The sequence shown here is derived from an EMBL/GenBank/DDBJ whole genome shotgun (WGS) entry which is preliminary data.</text>
</comment>
<proteinExistence type="predicted"/>
<evidence type="ECO:0000313" key="9">
    <source>
        <dbReference type="Proteomes" id="UP000653305"/>
    </source>
</evidence>
<dbReference type="AlphaFoldDB" id="A0A830BWF8"/>
<evidence type="ECO:0000313" key="8">
    <source>
        <dbReference type="EMBL" id="GFP88664.1"/>
    </source>
</evidence>
<evidence type="ECO:0000259" key="7">
    <source>
        <dbReference type="PROSITE" id="PS50982"/>
    </source>
</evidence>
<dbReference type="PANTHER" id="PTHR34067:SF20">
    <property type="entry name" value="OS08G0206700 PROTEIN"/>
    <property type="match status" value="1"/>
</dbReference>
<evidence type="ECO:0000256" key="3">
    <source>
        <dbReference type="ARBA" id="ARBA00023125"/>
    </source>
</evidence>
<keyword evidence="4" id="KW-0804">Transcription</keyword>
<gene>
    <name evidence="8" type="ORF">PHJA_001010100</name>
</gene>
<feature type="region of interest" description="Disordered" evidence="6">
    <location>
        <begin position="316"/>
        <end position="337"/>
    </location>
</feature>
<evidence type="ECO:0000256" key="4">
    <source>
        <dbReference type="ARBA" id="ARBA00023163"/>
    </source>
</evidence>
<keyword evidence="9" id="KW-1185">Reference proteome</keyword>
<dbReference type="EMBL" id="BMAC01000170">
    <property type="protein sequence ID" value="GFP88664.1"/>
    <property type="molecule type" value="Genomic_DNA"/>
</dbReference>
<accession>A0A830BWF8</accession>
<evidence type="ECO:0000256" key="6">
    <source>
        <dbReference type="SAM" id="MobiDB-lite"/>
    </source>
</evidence>
<protein>
    <submittedName>
        <fullName evidence="8">Putative phospholipid-transporting ATPase 4</fullName>
    </submittedName>
</protein>
<feature type="compositionally biased region" description="Basic and acidic residues" evidence="6">
    <location>
        <begin position="321"/>
        <end position="337"/>
    </location>
</feature>
<dbReference type="InterPro" id="IPR038945">
    <property type="entry name" value="MBD13-like"/>
</dbReference>
<evidence type="ECO:0000256" key="5">
    <source>
        <dbReference type="ARBA" id="ARBA00023242"/>
    </source>
</evidence>